<dbReference type="Pfam" id="PF00126">
    <property type="entry name" value="HTH_1"/>
    <property type="match status" value="1"/>
</dbReference>
<dbReference type="Pfam" id="PF03466">
    <property type="entry name" value="LysR_substrate"/>
    <property type="match status" value="1"/>
</dbReference>
<evidence type="ECO:0000256" key="3">
    <source>
        <dbReference type="ARBA" id="ARBA00023125"/>
    </source>
</evidence>
<comment type="caution">
    <text evidence="6">The sequence shown here is derived from an EMBL/GenBank/DDBJ whole genome shotgun (WGS) entry which is preliminary data.</text>
</comment>
<dbReference type="InterPro" id="IPR005119">
    <property type="entry name" value="LysR_subst-bd"/>
</dbReference>
<keyword evidence="2" id="KW-0805">Transcription regulation</keyword>
<dbReference type="InterPro" id="IPR000847">
    <property type="entry name" value="LysR_HTH_N"/>
</dbReference>
<keyword evidence="4" id="KW-0804">Transcription</keyword>
<name>A0A7W9WMZ3_CASDE</name>
<sequence>MHFNRLDLNLLVALNVLLEEKNVTRAGERLHLSQSTMSSALARLRDYFQDDLLVPVGRRMTPTPLAEGLVLPVREILLKVEATVVTAQQAFDPATSTRHFKLLVSDYVVSVLINPALPRLQREAPGITIECLTHTESPWDALQKGDIDLLILPTQYTHEGHPSEVLFEDTHTCIAWQDNPLVGDTLSLDQYLELGHVSVNFGVTGRVPAYDEWFFRTIGHARKAEVVLAAFTAVPFAVVGTTRIATIHKRLADLYVRHLPLKCVAPPIDIPPLAEAAVWLKYRDQDAGLAWLRRMLKDAANGR</sequence>
<dbReference type="RefSeq" id="WP_151023963.1">
    <property type="nucleotide sequence ID" value="NZ_JACHIB010000005.1"/>
</dbReference>
<accession>A0A7W9WMZ3</accession>
<dbReference type="InterPro" id="IPR050389">
    <property type="entry name" value="LysR-type_TF"/>
</dbReference>
<dbReference type="InterPro" id="IPR036390">
    <property type="entry name" value="WH_DNA-bd_sf"/>
</dbReference>
<evidence type="ECO:0000313" key="7">
    <source>
        <dbReference type="Proteomes" id="UP000541136"/>
    </source>
</evidence>
<dbReference type="Gene3D" id="1.10.10.10">
    <property type="entry name" value="Winged helix-like DNA-binding domain superfamily/Winged helix DNA-binding domain"/>
    <property type="match status" value="1"/>
</dbReference>
<reference evidence="6 7" key="1">
    <citation type="submission" date="2020-08" db="EMBL/GenBank/DDBJ databases">
        <title>Genomic Encyclopedia of Type Strains, Phase IV (KMG-IV): sequencing the most valuable type-strain genomes for metagenomic binning, comparative biology and taxonomic classification.</title>
        <authorList>
            <person name="Goeker M."/>
        </authorList>
    </citation>
    <scope>NUCLEOTIDE SEQUENCE [LARGE SCALE GENOMIC DNA]</scope>
    <source>
        <strain evidence="6 7">DSM 12141</strain>
    </source>
</reference>
<dbReference type="Gene3D" id="3.40.190.10">
    <property type="entry name" value="Periplasmic binding protein-like II"/>
    <property type="match status" value="2"/>
</dbReference>
<dbReference type="PANTHER" id="PTHR30118">
    <property type="entry name" value="HTH-TYPE TRANSCRIPTIONAL REGULATOR LEUO-RELATED"/>
    <property type="match status" value="1"/>
</dbReference>
<gene>
    <name evidence="6" type="ORF">HNR28_001033</name>
</gene>
<dbReference type="GO" id="GO:0003700">
    <property type="term" value="F:DNA-binding transcription factor activity"/>
    <property type="evidence" value="ECO:0007669"/>
    <property type="project" value="InterPro"/>
</dbReference>
<evidence type="ECO:0000256" key="1">
    <source>
        <dbReference type="ARBA" id="ARBA00009437"/>
    </source>
</evidence>
<keyword evidence="3 6" id="KW-0238">DNA-binding</keyword>
<feature type="domain" description="HTH lysR-type" evidence="5">
    <location>
        <begin position="6"/>
        <end position="63"/>
    </location>
</feature>
<protein>
    <submittedName>
        <fullName evidence="6">DNA-binding transcriptional LysR family regulator</fullName>
    </submittedName>
</protein>
<evidence type="ECO:0000256" key="4">
    <source>
        <dbReference type="ARBA" id="ARBA00023163"/>
    </source>
</evidence>
<dbReference type="SUPFAM" id="SSF53850">
    <property type="entry name" value="Periplasmic binding protein-like II"/>
    <property type="match status" value="1"/>
</dbReference>
<evidence type="ECO:0000259" key="5">
    <source>
        <dbReference type="PROSITE" id="PS50931"/>
    </source>
</evidence>
<dbReference type="InterPro" id="IPR036388">
    <property type="entry name" value="WH-like_DNA-bd_sf"/>
</dbReference>
<dbReference type="SUPFAM" id="SSF46785">
    <property type="entry name" value="Winged helix' DNA-binding domain"/>
    <property type="match status" value="1"/>
</dbReference>
<evidence type="ECO:0000256" key="2">
    <source>
        <dbReference type="ARBA" id="ARBA00023015"/>
    </source>
</evidence>
<organism evidence="6 7">
    <name type="scientific">Castellaniella defragrans</name>
    <name type="common">Alcaligenes defragrans</name>
    <dbReference type="NCBI Taxonomy" id="75697"/>
    <lineage>
        <taxon>Bacteria</taxon>
        <taxon>Pseudomonadati</taxon>
        <taxon>Pseudomonadota</taxon>
        <taxon>Betaproteobacteria</taxon>
        <taxon>Burkholderiales</taxon>
        <taxon>Alcaligenaceae</taxon>
        <taxon>Castellaniella</taxon>
    </lineage>
</organism>
<dbReference type="EMBL" id="JACHIB010000005">
    <property type="protein sequence ID" value="MBB6082998.1"/>
    <property type="molecule type" value="Genomic_DNA"/>
</dbReference>
<dbReference type="Proteomes" id="UP000541136">
    <property type="component" value="Unassembled WGS sequence"/>
</dbReference>
<comment type="similarity">
    <text evidence="1">Belongs to the LysR transcriptional regulatory family.</text>
</comment>
<proteinExistence type="inferred from homology"/>
<dbReference type="PROSITE" id="PS50931">
    <property type="entry name" value="HTH_LYSR"/>
    <property type="match status" value="1"/>
</dbReference>
<evidence type="ECO:0000313" key="6">
    <source>
        <dbReference type="EMBL" id="MBB6082998.1"/>
    </source>
</evidence>
<dbReference type="PANTHER" id="PTHR30118:SF6">
    <property type="entry name" value="HTH-TYPE TRANSCRIPTIONAL REGULATOR LEUO"/>
    <property type="match status" value="1"/>
</dbReference>
<dbReference type="AlphaFoldDB" id="A0A7W9WMZ3"/>
<dbReference type="GO" id="GO:0003677">
    <property type="term" value="F:DNA binding"/>
    <property type="evidence" value="ECO:0007669"/>
    <property type="project" value="UniProtKB-KW"/>
</dbReference>